<dbReference type="GO" id="GO:0030288">
    <property type="term" value="C:outer membrane-bounded periplasmic space"/>
    <property type="evidence" value="ECO:0007669"/>
    <property type="project" value="TreeGrafter"/>
</dbReference>
<sequence length="317" mass="34327">MKVVYYLLILASVYVLTVGPTHAAEDDHSDDSHAHDHVNEAREDHEESESTHAEISAGMAEQAGIRSKAAGAGILERTISSYGRLVPNPDGIALIRARFPGQVTKINASLGDSVKAGEPLASIESNDSLQPYTLRAPFAGTVIQRNINVGELAGEQALFTIAKLDPLWVELKIFPGQRREIAPGQLVRIDTGDAQHESRISHIVPQNSGSPYVIARAEIANAEELLSPGRLVSASIVVERIEAPLVVENRALQSLDESRVVFVQEGNSFEPRPVELGRTDGQFTEVLSGLKPGEHYVVENSYLIKADIEKSGASHDH</sequence>
<name>A0A6F8X8M5_9GAMM</name>
<dbReference type="FunFam" id="2.40.420.20:FF:000006">
    <property type="entry name" value="RND family efflux transporter MFP subunit"/>
    <property type="match status" value="1"/>
</dbReference>
<keyword evidence="7" id="KW-1185">Reference proteome</keyword>
<evidence type="ECO:0000313" key="7">
    <source>
        <dbReference type="Proteomes" id="UP000501053"/>
    </source>
</evidence>
<gene>
    <name evidence="6" type="ORF">HMEPL2_09370</name>
</gene>
<reference evidence="6 7" key="1">
    <citation type="submission" date="2020-03" db="EMBL/GenBank/DDBJ databases">
        <title>Complete Genome Sequence of Halomonas meridiana strain Eplume2, isolated from hydrothermal-plume in the north east Pacific Ocean.</title>
        <authorList>
            <person name="Kurihara Y."/>
            <person name="Kawai S."/>
            <person name="Sakai A."/>
            <person name="Galipon J."/>
            <person name="Arakawa K."/>
        </authorList>
    </citation>
    <scope>NUCLEOTIDE SEQUENCE [LARGE SCALE GENOMIC DNA]</scope>
    <source>
        <strain evidence="6 7">Eplume2</strain>
    </source>
</reference>
<evidence type="ECO:0000256" key="2">
    <source>
        <dbReference type="SAM" id="MobiDB-lite"/>
    </source>
</evidence>
<dbReference type="CDD" id="cd06850">
    <property type="entry name" value="biotinyl_domain"/>
    <property type="match status" value="1"/>
</dbReference>
<dbReference type="InterPro" id="IPR051909">
    <property type="entry name" value="MFP_Cation_Efflux"/>
</dbReference>
<proteinExistence type="predicted"/>
<evidence type="ECO:0000259" key="4">
    <source>
        <dbReference type="Pfam" id="PF25973"/>
    </source>
</evidence>
<accession>A0A6F8X8M5</accession>
<dbReference type="Pfam" id="PF25975">
    <property type="entry name" value="CzcB_C"/>
    <property type="match status" value="1"/>
</dbReference>
<evidence type="ECO:0000256" key="3">
    <source>
        <dbReference type="SAM" id="SignalP"/>
    </source>
</evidence>
<dbReference type="AlphaFoldDB" id="A0A6F8X8M5"/>
<dbReference type="Pfam" id="PF25973">
    <property type="entry name" value="BSH_CzcB"/>
    <property type="match status" value="1"/>
</dbReference>
<feature type="domain" description="CzcB-like C-terminal circularly permuted SH3-like" evidence="5">
    <location>
        <begin position="246"/>
        <end position="305"/>
    </location>
</feature>
<dbReference type="SUPFAM" id="SSF111369">
    <property type="entry name" value="HlyD-like secretion proteins"/>
    <property type="match status" value="1"/>
</dbReference>
<keyword evidence="1" id="KW-0813">Transport</keyword>
<evidence type="ECO:0000259" key="5">
    <source>
        <dbReference type="Pfam" id="PF25975"/>
    </source>
</evidence>
<dbReference type="GO" id="GO:0060003">
    <property type="term" value="P:copper ion export"/>
    <property type="evidence" value="ECO:0007669"/>
    <property type="project" value="TreeGrafter"/>
</dbReference>
<keyword evidence="3" id="KW-0732">Signal</keyword>
<dbReference type="InterPro" id="IPR058649">
    <property type="entry name" value="CzcB_C"/>
</dbReference>
<dbReference type="RefSeq" id="WP_172514599.1">
    <property type="nucleotide sequence ID" value="NZ_AP022869.1"/>
</dbReference>
<feature type="domain" description="CzcB-like barrel-sandwich hybrid" evidence="4">
    <location>
        <begin position="92"/>
        <end position="162"/>
    </location>
</feature>
<dbReference type="PANTHER" id="PTHR30097">
    <property type="entry name" value="CATION EFFLUX SYSTEM PROTEIN CUSB"/>
    <property type="match status" value="1"/>
</dbReference>
<feature type="chain" id="PRO_5026053355" evidence="3">
    <location>
        <begin position="24"/>
        <end position="317"/>
    </location>
</feature>
<dbReference type="GO" id="GO:0015679">
    <property type="term" value="P:plasma membrane copper ion transport"/>
    <property type="evidence" value="ECO:0007669"/>
    <property type="project" value="TreeGrafter"/>
</dbReference>
<feature type="signal peptide" evidence="3">
    <location>
        <begin position="1"/>
        <end position="23"/>
    </location>
</feature>
<dbReference type="GO" id="GO:0046914">
    <property type="term" value="F:transition metal ion binding"/>
    <property type="evidence" value="ECO:0007669"/>
    <property type="project" value="TreeGrafter"/>
</dbReference>
<dbReference type="Gene3D" id="2.40.420.20">
    <property type="match status" value="1"/>
</dbReference>
<evidence type="ECO:0000256" key="1">
    <source>
        <dbReference type="ARBA" id="ARBA00022448"/>
    </source>
</evidence>
<feature type="region of interest" description="Disordered" evidence="2">
    <location>
        <begin position="23"/>
        <end position="59"/>
    </location>
</feature>
<dbReference type="PANTHER" id="PTHR30097:SF4">
    <property type="entry name" value="SLR6042 PROTEIN"/>
    <property type="match status" value="1"/>
</dbReference>
<organism evidence="6 7">
    <name type="scientific">Vreelandella aquamarina</name>
    <dbReference type="NCBI Taxonomy" id="77097"/>
    <lineage>
        <taxon>Bacteria</taxon>
        <taxon>Pseudomonadati</taxon>
        <taxon>Pseudomonadota</taxon>
        <taxon>Gammaproteobacteria</taxon>
        <taxon>Oceanospirillales</taxon>
        <taxon>Halomonadaceae</taxon>
        <taxon>Vreelandella</taxon>
    </lineage>
</organism>
<protein>
    <submittedName>
        <fullName evidence="6">Uncharacterized protein</fullName>
    </submittedName>
</protein>
<dbReference type="Gene3D" id="2.40.50.100">
    <property type="match status" value="1"/>
</dbReference>
<evidence type="ECO:0000313" key="6">
    <source>
        <dbReference type="EMBL" id="BCB70586.1"/>
    </source>
</evidence>
<dbReference type="EMBL" id="AP022869">
    <property type="protein sequence ID" value="BCB70586.1"/>
    <property type="molecule type" value="Genomic_DNA"/>
</dbReference>
<feature type="compositionally biased region" description="Basic and acidic residues" evidence="2">
    <location>
        <begin position="23"/>
        <end position="52"/>
    </location>
</feature>
<dbReference type="InterPro" id="IPR058647">
    <property type="entry name" value="BSH_CzcB-like"/>
</dbReference>
<dbReference type="Proteomes" id="UP000501053">
    <property type="component" value="Chromosome"/>
</dbReference>